<reference evidence="14" key="2">
    <citation type="submission" date="2025-08" db="UniProtKB">
        <authorList>
            <consortium name="Ensembl"/>
        </authorList>
    </citation>
    <scope>IDENTIFICATION</scope>
</reference>
<keyword evidence="3" id="KW-0747">Spliceosome</keyword>
<evidence type="ECO:0000313" key="14">
    <source>
        <dbReference type="Ensembl" id="ENSPEMP00000030538.1"/>
    </source>
</evidence>
<feature type="zinc finger region" description="C3H1-type" evidence="10">
    <location>
        <begin position="97"/>
        <end position="124"/>
    </location>
</feature>
<dbReference type="InterPro" id="IPR003954">
    <property type="entry name" value="RRM_euk-type"/>
</dbReference>
<evidence type="ECO:0000256" key="9">
    <source>
        <dbReference type="PROSITE-ProRule" id="PRU00176"/>
    </source>
</evidence>
<dbReference type="Pfam" id="PF00076">
    <property type="entry name" value="RRM_1"/>
    <property type="match status" value="1"/>
</dbReference>
<evidence type="ECO:0000256" key="7">
    <source>
        <dbReference type="ARBA" id="ARBA00022884"/>
    </source>
</evidence>
<dbReference type="GO" id="GO:0000398">
    <property type="term" value="P:mRNA splicing, via spliceosome"/>
    <property type="evidence" value="ECO:0007669"/>
    <property type="project" value="InterPro"/>
</dbReference>
<proteinExistence type="predicted"/>
<dbReference type="AlphaFoldDB" id="A0A8C8W1G9"/>
<evidence type="ECO:0000256" key="10">
    <source>
        <dbReference type="PROSITE-ProRule" id="PRU00723"/>
    </source>
</evidence>
<evidence type="ECO:0000259" key="12">
    <source>
        <dbReference type="PROSITE" id="PS50102"/>
    </source>
</evidence>
<dbReference type="PROSITE" id="PS50103">
    <property type="entry name" value="ZF_C3H1"/>
    <property type="match status" value="1"/>
</dbReference>
<dbReference type="SUPFAM" id="SSF54928">
    <property type="entry name" value="RNA-binding domain, RBD"/>
    <property type="match status" value="1"/>
</dbReference>
<keyword evidence="1" id="KW-0507">mRNA processing</keyword>
<evidence type="ECO:0000256" key="4">
    <source>
        <dbReference type="ARBA" id="ARBA00022737"/>
    </source>
</evidence>
<dbReference type="InterPro" id="IPR035979">
    <property type="entry name" value="RBD_domain_sf"/>
</dbReference>
<keyword evidence="2 10" id="KW-0479">Metal-binding</keyword>
<dbReference type="Ensembl" id="ENSPEMT00000034931.1">
    <property type="protein sequence ID" value="ENSPEMP00000030538.1"/>
    <property type="gene ID" value="ENSPEMG00000028639.1"/>
</dbReference>
<dbReference type="GO" id="GO:0005681">
    <property type="term" value="C:spliceosomal complex"/>
    <property type="evidence" value="ECO:0007669"/>
    <property type="project" value="UniProtKB-KW"/>
</dbReference>
<dbReference type="SMART" id="SM00361">
    <property type="entry name" value="RRM_1"/>
    <property type="match status" value="1"/>
</dbReference>
<dbReference type="GeneTree" id="ENSGT00950000183152"/>
<sequence>MAEYFLPSIFTCRHGDRCSRLYNKLTFSQTIEVFTEMQEKYGQVEELNVCDNLGDHLVGNVYVKFRHEEDAEKAVMDLNNRWFDGQPIHSELSPVNDFREACCHQYEMGKCPRGAFCNFMQLKPISRELKRKLSRHQCKKHRSRSRSWERHSPSRDIRHGGSRGGGREHDRRQSRYLKTYRRF</sequence>
<reference evidence="14" key="3">
    <citation type="submission" date="2025-09" db="UniProtKB">
        <authorList>
            <consortium name="Ensembl"/>
        </authorList>
    </citation>
    <scope>IDENTIFICATION</scope>
</reference>
<accession>A0A8C8W1G9</accession>
<evidence type="ECO:0008006" key="16">
    <source>
        <dbReference type="Google" id="ProtNLM"/>
    </source>
</evidence>
<dbReference type="GO" id="GO:0008270">
    <property type="term" value="F:zinc ion binding"/>
    <property type="evidence" value="ECO:0007669"/>
    <property type="project" value="UniProtKB-KW"/>
</dbReference>
<dbReference type="Proteomes" id="UP000694547">
    <property type="component" value="Chromosome 9"/>
</dbReference>
<feature type="region of interest" description="Disordered" evidence="11">
    <location>
        <begin position="130"/>
        <end position="183"/>
    </location>
</feature>
<evidence type="ECO:0000256" key="5">
    <source>
        <dbReference type="ARBA" id="ARBA00022771"/>
    </source>
</evidence>
<feature type="domain" description="RRM" evidence="12">
    <location>
        <begin position="2"/>
        <end position="95"/>
    </location>
</feature>
<evidence type="ECO:0000259" key="13">
    <source>
        <dbReference type="PROSITE" id="PS50103"/>
    </source>
</evidence>
<evidence type="ECO:0000256" key="1">
    <source>
        <dbReference type="ARBA" id="ARBA00022664"/>
    </source>
</evidence>
<keyword evidence="7 9" id="KW-0694">RNA-binding</keyword>
<keyword evidence="5 10" id="KW-0863">Zinc-finger</keyword>
<dbReference type="Gene3D" id="3.30.70.330">
    <property type="match status" value="1"/>
</dbReference>
<dbReference type="PANTHER" id="PTHR12620">
    <property type="entry name" value="U2 SNRNP AUXILIARY FACTOR, SMALL SUBUNIT"/>
    <property type="match status" value="1"/>
</dbReference>
<evidence type="ECO:0000256" key="3">
    <source>
        <dbReference type="ARBA" id="ARBA00022728"/>
    </source>
</evidence>
<dbReference type="InterPro" id="IPR000571">
    <property type="entry name" value="Znf_CCCH"/>
</dbReference>
<dbReference type="InterPro" id="IPR000504">
    <property type="entry name" value="RRM_dom"/>
</dbReference>
<keyword evidence="15" id="KW-1185">Reference proteome</keyword>
<feature type="compositionally biased region" description="Basic residues" evidence="11">
    <location>
        <begin position="174"/>
        <end position="183"/>
    </location>
</feature>
<evidence type="ECO:0000256" key="11">
    <source>
        <dbReference type="SAM" id="MobiDB-lite"/>
    </source>
</evidence>
<dbReference type="InterPro" id="IPR009145">
    <property type="entry name" value="U2AF_small"/>
</dbReference>
<feature type="compositionally biased region" description="Basic and acidic residues" evidence="11">
    <location>
        <begin position="146"/>
        <end position="173"/>
    </location>
</feature>
<keyword evidence="4" id="KW-0677">Repeat</keyword>
<organism evidence="14 15">
    <name type="scientific">Peromyscus maniculatus bairdii</name>
    <name type="common">Prairie deer mouse</name>
    <dbReference type="NCBI Taxonomy" id="230844"/>
    <lineage>
        <taxon>Eukaryota</taxon>
        <taxon>Metazoa</taxon>
        <taxon>Chordata</taxon>
        <taxon>Craniata</taxon>
        <taxon>Vertebrata</taxon>
        <taxon>Euteleostomi</taxon>
        <taxon>Mammalia</taxon>
        <taxon>Eutheria</taxon>
        <taxon>Euarchontoglires</taxon>
        <taxon>Glires</taxon>
        <taxon>Rodentia</taxon>
        <taxon>Myomorpha</taxon>
        <taxon>Muroidea</taxon>
        <taxon>Cricetidae</taxon>
        <taxon>Neotominae</taxon>
        <taxon>Peromyscus</taxon>
    </lineage>
</organism>
<evidence type="ECO:0000256" key="8">
    <source>
        <dbReference type="ARBA" id="ARBA00023187"/>
    </source>
</evidence>
<keyword evidence="8" id="KW-0508">mRNA splicing</keyword>
<dbReference type="Pfam" id="PF00642">
    <property type="entry name" value="zf-CCCH"/>
    <property type="match status" value="1"/>
</dbReference>
<protein>
    <recommendedName>
        <fullName evidence="16">Splicing factor U2AF 26 kDa subunit</fullName>
    </recommendedName>
</protein>
<evidence type="ECO:0000256" key="2">
    <source>
        <dbReference type="ARBA" id="ARBA00022723"/>
    </source>
</evidence>
<dbReference type="PROSITE" id="PS50102">
    <property type="entry name" value="RRM"/>
    <property type="match status" value="1"/>
</dbReference>
<evidence type="ECO:0000313" key="15">
    <source>
        <dbReference type="Proteomes" id="UP000694547"/>
    </source>
</evidence>
<dbReference type="InterPro" id="IPR012677">
    <property type="entry name" value="Nucleotide-bd_a/b_plait_sf"/>
</dbReference>
<dbReference type="GO" id="GO:0089701">
    <property type="term" value="C:U2AF complex"/>
    <property type="evidence" value="ECO:0007669"/>
    <property type="project" value="InterPro"/>
</dbReference>
<dbReference type="GO" id="GO:0003723">
    <property type="term" value="F:RNA binding"/>
    <property type="evidence" value="ECO:0007669"/>
    <property type="project" value="UniProtKB-UniRule"/>
</dbReference>
<feature type="domain" description="C3H1-type" evidence="13">
    <location>
        <begin position="97"/>
        <end position="124"/>
    </location>
</feature>
<evidence type="ECO:0000256" key="6">
    <source>
        <dbReference type="ARBA" id="ARBA00022833"/>
    </source>
</evidence>
<reference evidence="14 15" key="1">
    <citation type="submission" date="2018-10" db="EMBL/GenBank/DDBJ databases">
        <title>Improved assembly of the deer mouse Peromyscus maniculatus genome.</title>
        <authorList>
            <person name="Lassance J.-M."/>
            <person name="Hoekstra H.E."/>
        </authorList>
    </citation>
    <scope>NUCLEOTIDE SEQUENCE [LARGE SCALE GENOMIC DNA]</scope>
</reference>
<name>A0A8C8W1G9_PERMB</name>
<feature type="compositionally biased region" description="Basic residues" evidence="11">
    <location>
        <begin position="130"/>
        <end position="145"/>
    </location>
</feature>
<keyword evidence="6 10" id="KW-0862">Zinc</keyword>